<protein>
    <submittedName>
        <fullName evidence="1">Uncharacterized protein</fullName>
    </submittedName>
</protein>
<evidence type="ECO:0000313" key="2">
    <source>
        <dbReference type="Proteomes" id="UP000706891"/>
    </source>
</evidence>
<accession>A0A939B4K8</accession>
<proteinExistence type="predicted"/>
<evidence type="ECO:0000313" key="1">
    <source>
        <dbReference type="EMBL" id="MBM6672354.1"/>
    </source>
</evidence>
<dbReference type="Proteomes" id="UP000706891">
    <property type="component" value="Unassembled WGS sequence"/>
</dbReference>
<sequence>MQPDYVVLTLPIGKTHQERPIKKTHQEGLDESVNTGFLQRAQKLFGNNEFAQFERQGKLQASVYFSLDCGRFAVNDRTRHPNQQKPNVCGSQG</sequence>
<keyword evidence="2" id="KW-1185">Reference proteome</keyword>
<name>A0A939B4K8_9BACT</name>
<organism evidence="1 2">
    <name type="scientific">Marseilla massiliensis</name>
    <dbReference type="NCBI Taxonomy" id="1841864"/>
    <lineage>
        <taxon>Bacteria</taxon>
        <taxon>Pseudomonadati</taxon>
        <taxon>Bacteroidota</taxon>
        <taxon>Bacteroidia</taxon>
        <taxon>Bacteroidales</taxon>
        <taxon>Prevotellaceae</taxon>
        <taxon>Marseilla</taxon>
    </lineage>
</organism>
<dbReference type="EMBL" id="JACJJG010000001">
    <property type="protein sequence ID" value="MBM6672354.1"/>
    <property type="molecule type" value="Genomic_DNA"/>
</dbReference>
<reference evidence="1" key="2">
    <citation type="journal article" date="2021" name="Sci. Rep.">
        <title>The distribution of antibiotic resistance genes in chicken gut microbiota commensals.</title>
        <authorList>
            <person name="Juricova H."/>
            <person name="Matiasovicova J."/>
            <person name="Kubasova T."/>
            <person name="Cejkova D."/>
            <person name="Rychlik I."/>
        </authorList>
    </citation>
    <scope>NUCLEOTIDE SEQUENCE</scope>
    <source>
        <strain evidence="1">An824</strain>
    </source>
</reference>
<comment type="caution">
    <text evidence="1">The sequence shown here is derived from an EMBL/GenBank/DDBJ whole genome shotgun (WGS) entry which is preliminary data.</text>
</comment>
<gene>
    <name evidence="1" type="ORF">H6A34_00405</name>
</gene>
<reference evidence="1" key="1">
    <citation type="submission" date="2020-08" db="EMBL/GenBank/DDBJ databases">
        <authorList>
            <person name="Cejkova D."/>
            <person name="Kubasova T."/>
            <person name="Jahodarova E."/>
            <person name="Rychlik I."/>
        </authorList>
    </citation>
    <scope>NUCLEOTIDE SEQUENCE</scope>
    <source>
        <strain evidence="1">An824</strain>
    </source>
</reference>